<protein>
    <recommendedName>
        <fullName evidence="3">Tc1-like transposase DDE domain-containing protein</fullName>
    </recommendedName>
</protein>
<gene>
    <name evidence="1" type="ORF">OXX778_LOCUS10568</name>
</gene>
<dbReference type="Proteomes" id="UP000663879">
    <property type="component" value="Unassembled WGS sequence"/>
</dbReference>
<dbReference type="InterPro" id="IPR036397">
    <property type="entry name" value="RNaseH_sf"/>
</dbReference>
<evidence type="ECO:0008006" key="3">
    <source>
        <dbReference type="Google" id="ProtNLM"/>
    </source>
</evidence>
<dbReference type="GO" id="GO:0003676">
    <property type="term" value="F:nucleic acid binding"/>
    <property type="evidence" value="ECO:0007669"/>
    <property type="project" value="InterPro"/>
</dbReference>
<accession>A0A813YHC2</accession>
<dbReference type="OrthoDB" id="4843387at2759"/>
<organism evidence="1 2">
    <name type="scientific">Brachionus calyciflorus</name>
    <dbReference type="NCBI Taxonomy" id="104777"/>
    <lineage>
        <taxon>Eukaryota</taxon>
        <taxon>Metazoa</taxon>
        <taxon>Spiralia</taxon>
        <taxon>Gnathifera</taxon>
        <taxon>Rotifera</taxon>
        <taxon>Eurotatoria</taxon>
        <taxon>Monogononta</taxon>
        <taxon>Pseudotrocha</taxon>
        <taxon>Ploima</taxon>
        <taxon>Brachionidae</taxon>
        <taxon>Brachionus</taxon>
    </lineage>
</organism>
<name>A0A813YHC2_9BILA</name>
<feature type="non-terminal residue" evidence="1">
    <location>
        <position position="1"/>
    </location>
</feature>
<comment type="caution">
    <text evidence="1">The sequence shown here is derived from an EMBL/GenBank/DDBJ whole genome shotgun (WGS) entry which is preliminary data.</text>
</comment>
<keyword evidence="2" id="KW-1185">Reference proteome</keyword>
<evidence type="ECO:0000313" key="2">
    <source>
        <dbReference type="Proteomes" id="UP000663879"/>
    </source>
</evidence>
<evidence type="ECO:0000313" key="1">
    <source>
        <dbReference type="EMBL" id="CAF0884093.1"/>
    </source>
</evidence>
<reference evidence="1" key="1">
    <citation type="submission" date="2021-02" db="EMBL/GenBank/DDBJ databases">
        <authorList>
            <person name="Nowell W R."/>
        </authorList>
    </citation>
    <scope>NUCLEOTIDE SEQUENCE</scope>
    <source>
        <strain evidence="1">Ploen Becks lab</strain>
    </source>
</reference>
<dbReference type="AlphaFoldDB" id="A0A813YHC2"/>
<dbReference type="EMBL" id="CAJNOC010001691">
    <property type="protein sequence ID" value="CAF0884093.1"/>
    <property type="molecule type" value="Genomic_DNA"/>
</dbReference>
<sequence>SPDLNCIENLWSWLDRELAKVGPRSLGELNEIVPEILERVPKKVIENLVDSIPRRINACMKKKGLKLKFIFQNLIKTLKTISNVTKRKYLSLSKYFSTTITDYKGL</sequence>
<proteinExistence type="predicted"/>
<dbReference type="Gene3D" id="3.30.420.10">
    <property type="entry name" value="Ribonuclease H-like superfamily/Ribonuclease H"/>
    <property type="match status" value="1"/>
</dbReference>